<dbReference type="Gene3D" id="1.10.357.10">
    <property type="entry name" value="Tetracycline Repressor, domain 2"/>
    <property type="match status" value="1"/>
</dbReference>
<evidence type="ECO:0000256" key="1">
    <source>
        <dbReference type="ARBA" id="ARBA00023015"/>
    </source>
</evidence>
<keyword evidence="2" id="KW-0804">Transcription</keyword>
<organism evidence="4 5">
    <name type="scientific">Chamaesiphon polymorphus CCALA 037</name>
    <dbReference type="NCBI Taxonomy" id="2107692"/>
    <lineage>
        <taxon>Bacteria</taxon>
        <taxon>Bacillati</taxon>
        <taxon>Cyanobacteriota</taxon>
        <taxon>Cyanophyceae</taxon>
        <taxon>Gomontiellales</taxon>
        <taxon>Chamaesiphonaceae</taxon>
        <taxon>Chamaesiphon</taxon>
    </lineage>
</organism>
<dbReference type="SUPFAM" id="SSF48498">
    <property type="entry name" value="Tetracyclin repressor-like, C-terminal domain"/>
    <property type="match status" value="1"/>
</dbReference>
<dbReference type="Pfam" id="PF16925">
    <property type="entry name" value="TetR_C_13"/>
    <property type="match status" value="1"/>
</dbReference>
<dbReference type="OrthoDB" id="9811084at2"/>
<gene>
    <name evidence="4" type="ORF">C7B77_16690</name>
</gene>
<feature type="domain" description="Tetracyclin repressor-like C-terminal" evidence="3">
    <location>
        <begin position="39"/>
        <end position="146"/>
    </location>
</feature>
<dbReference type="AlphaFoldDB" id="A0A2T1GC13"/>
<evidence type="ECO:0000259" key="3">
    <source>
        <dbReference type="Pfam" id="PF16925"/>
    </source>
</evidence>
<accession>A0A2T1GC13</accession>
<dbReference type="InterPro" id="IPR036271">
    <property type="entry name" value="Tet_transcr_reg_TetR-rel_C_sf"/>
</dbReference>
<sequence length="170" mass="18471">SGLYAHFKSKEELELATIETAAGIFDREVLQPALTAPAGIERLKALVSSFLAHLERGVFPGGCFFSAVAAELDTRPGPARDRVVEIVGNWLALLSQCMLEAQDLGELDPHADVEQTVFEIEAMLLAANFLFVMKNDPIHLTQGRRGVENVLVRLAVSAESKKKKRSAGIS</sequence>
<dbReference type="RefSeq" id="WP_106307148.1">
    <property type="nucleotide sequence ID" value="NZ_PVWO01000224.1"/>
</dbReference>
<protein>
    <submittedName>
        <fullName evidence="4">TetR/AcrR family transcriptional regulator</fullName>
    </submittedName>
</protein>
<dbReference type="EMBL" id="PVWO01000224">
    <property type="protein sequence ID" value="PSB54903.1"/>
    <property type="molecule type" value="Genomic_DNA"/>
</dbReference>
<keyword evidence="1" id="KW-0805">Transcription regulation</keyword>
<evidence type="ECO:0000313" key="5">
    <source>
        <dbReference type="Proteomes" id="UP000238937"/>
    </source>
</evidence>
<name>A0A2T1GC13_9CYAN</name>
<proteinExistence type="predicted"/>
<keyword evidence="5" id="KW-1185">Reference proteome</keyword>
<dbReference type="PANTHER" id="PTHR47506">
    <property type="entry name" value="TRANSCRIPTIONAL REGULATORY PROTEIN"/>
    <property type="match status" value="1"/>
</dbReference>
<evidence type="ECO:0000256" key="2">
    <source>
        <dbReference type="ARBA" id="ARBA00023163"/>
    </source>
</evidence>
<reference evidence="4 5" key="1">
    <citation type="submission" date="2018-03" db="EMBL/GenBank/DDBJ databases">
        <title>The ancient ancestry and fast evolution of plastids.</title>
        <authorList>
            <person name="Moore K.R."/>
            <person name="Magnabosco C."/>
            <person name="Momper L."/>
            <person name="Gold D.A."/>
            <person name="Bosak T."/>
            <person name="Fournier G.P."/>
        </authorList>
    </citation>
    <scope>NUCLEOTIDE SEQUENCE [LARGE SCALE GENOMIC DNA]</scope>
    <source>
        <strain evidence="4 5">CCALA 037</strain>
    </source>
</reference>
<evidence type="ECO:0000313" key="4">
    <source>
        <dbReference type="EMBL" id="PSB54903.1"/>
    </source>
</evidence>
<dbReference type="PANTHER" id="PTHR47506:SF6">
    <property type="entry name" value="HTH-TYPE TRANSCRIPTIONAL REPRESSOR NEMR"/>
    <property type="match status" value="1"/>
</dbReference>
<feature type="non-terminal residue" evidence="4">
    <location>
        <position position="1"/>
    </location>
</feature>
<dbReference type="InterPro" id="IPR011075">
    <property type="entry name" value="TetR_C"/>
</dbReference>
<dbReference type="Proteomes" id="UP000238937">
    <property type="component" value="Unassembled WGS sequence"/>
</dbReference>
<comment type="caution">
    <text evidence="4">The sequence shown here is derived from an EMBL/GenBank/DDBJ whole genome shotgun (WGS) entry which is preliminary data.</text>
</comment>